<keyword evidence="1" id="KW-1133">Transmembrane helix</keyword>
<dbReference type="Proteomes" id="UP000030518">
    <property type="component" value="Unassembled WGS sequence"/>
</dbReference>
<dbReference type="RefSeq" id="WP_036166593.1">
    <property type="nucleotide sequence ID" value="NZ_JRKJ01000005.1"/>
</dbReference>
<comment type="caution">
    <text evidence="3">The sequence shown here is derived from an EMBL/GenBank/DDBJ whole genome shotgun (WGS) entry which is preliminary data.</text>
</comment>
<evidence type="ECO:0000259" key="2">
    <source>
        <dbReference type="Pfam" id="PF26604"/>
    </source>
</evidence>
<name>A0A0A2WHY1_9GAMM</name>
<dbReference type="eggNOG" id="ENOG50339N0">
    <property type="taxonomic scope" value="Bacteria"/>
</dbReference>
<proteinExistence type="predicted"/>
<organism evidence="3 4">
    <name type="scientific">Lysobacter dokdonensis DS-58</name>
    <dbReference type="NCBI Taxonomy" id="1300345"/>
    <lineage>
        <taxon>Bacteria</taxon>
        <taxon>Pseudomonadati</taxon>
        <taxon>Pseudomonadota</taxon>
        <taxon>Gammaproteobacteria</taxon>
        <taxon>Lysobacterales</taxon>
        <taxon>Lysobacteraceae</taxon>
        <taxon>Noviluteimonas</taxon>
    </lineage>
</organism>
<dbReference type="Pfam" id="PF26604">
    <property type="entry name" value="CBU_0592"/>
    <property type="match status" value="1"/>
</dbReference>
<gene>
    <name evidence="3" type="ORF">LF41_2293</name>
</gene>
<dbReference type="STRING" id="1300345.LF41_2293"/>
<reference evidence="3 4" key="1">
    <citation type="submission" date="2014-09" db="EMBL/GenBank/DDBJ databases">
        <title>Genome sequences of Lysobacter dokdonensis DS-58.</title>
        <authorList>
            <person name="Kim J.F."/>
            <person name="Kwak M.-J."/>
        </authorList>
    </citation>
    <scope>NUCLEOTIDE SEQUENCE [LARGE SCALE GENOMIC DNA]</scope>
    <source>
        <strain evidence="3 4">DS-58</strain>
    </source>
</reference>
<feature type="domain" description="CBU-0592-like" evidence="2">
    <location>
        <begin position="6"/>
        <end position="79"/>
    </location>
</feature>
<evidence type="ECO:0000313" key="4">
    <source>
        <dbReference type="Proteomes" id="UP000030518"/>
    </source>
</evidence>
<keyword evidence="1" id="KW-0812">Transmembrane</keyword>
<evidence type="ECO:0000313" key="3">
    <source>
        <dbReference type="EMBL" id="KGQ19791.1"/>
    </source>
</evidence>
<sequence>MTFAWYDVVGFAGTLMILGAFAAQQIGKMRGDGAAYQLLNLFGAAGILVSLMGSFNVSVFVLESAWVLVSAYGLWRSRKLRAR</sequence>
<feature type="transmembrane region" description="Helical" evidence="1">
    <location>
        <begin position="6"/>
        <end position="23"/>
    </location>
</feature>
<feature type="transmembrane region" description="Helical" evidence="1">
    <location>
        <begin position="57"/>
        <end position="75"/>
    </location>
</feature>
<keyword evidence="4" id="KW-1185">Reference proteome</keyword>
<keyword evidence="1" id="KW-0472">Membrane</keyword>
<dbReference type="PATRIC" id="fig|1300345.3.peg.869"/>
<evidence type="ECO:0000256" key="1">
    <source>
        <dbReference type="SAM" id="Phobius"/>
    </source>
</evidence>
<dbReference type="AlphaFoldDB" id="A0A0A2WHY1"/>
<protein>
    <submittedName>
        <fullName evidence="3">Permease</fullName>
    </submittedName>
</protein>
<dbReference type="EMBL" id="JRKJ01000005">
    <property type="protein sequence ID" value="KGQ19791.1"/>
    <property type="molecule type" value="Genomic_DNA"/>
</dbReference>
<dbReference type="NCBIfam" id="NF047864">
    <property type="entry name" value="CBU_0592_membra"/>
    <property type="match status" value="1"/>
</dbReference>
<accession>A0A0A2WHY1</accession>
<dbReference type="InterPro" id="IPR058058">
    <property type="entry name" value="CBU_0592-like"/>
</dbReference>